<dbReference type="AlphaFoldDB" id="A0A0U5G107"/>
<name>A0A0U5G107_ASPCI</name>
<gene>
    <name evidence="1" type="ORF">ASPCAL04260</name>
</gene>
<organism evidence="1 2">
    <name type="scientific">Aspergillus calidoustus</name>
    <dbReference type="NCBI Taxonomy" id="454130"/>
    <lineage>
        <taxon>Eukaryota</taxon>
        <taxon>Fungi</taxon>
        <taxon>Dikarya</taxon>
        <taxon>Ascomycota</taxon>
        <taxon>Pezizomycotina</taxon>
        <taxon>Eurotiomycetes</taxon>
        <taxon>Eurotiomycetidae</taxon>
        <taxon>Eurotiales</taxon>
        <taxon>Aspergillaceae</taxon>
        <taxon>Aspergillus</taxon>
        <taxon>Aspergillus subgen. Nidulantes</taxon>
    </lineage>
</organism>
<reference evidence="2" key="1">
    <citation type="journal article" date="2016" name="Genome Announc.">
        <title>Draft genome sequences of fungus Aspergillus calidoustus.</title>
        <authorList>
            <person name="Horn F."/>
            <person name="Linde J."/>
            <person name="Mattern D.J."/>
            <person name="Walther G."/>
            <person name="Guthke R."/>
            <person name="Scherlach K."/>
            <person name="Martin K."/>
            <person name="Brakhage A.A."/>
            <person name="Petzke L."/>
            <person name="Valiante V."/>
        </authorList>
    </citation>
    <scope>NUCLEOTIDE SEQUENCE [LARGE SCALE GENOMIC DNA]</scope>
    <source>
        <strain evidence="2">SF006504</strain>
    </source>
</reference>
<dbReference type="Proteomes" id="UP000054771">
    <property type="component" value="Unassembled WGS sequence"/>
</dbReference>
<evidence type="ECO:0000313" key="2">
    <source>
        <dbReference type="Proteomes" id="UP000054771"/>
    </source>
</evidence>
<proteinExistence type="predicted"/>
<keyword evidence="2" id="KW-1185">Reference proteome</keyword>
<sequence length="165" mass="18083">MSKEVPKTEAMDVDDPFYHGCRNKALQALHCNGSSSTEAVMLGNAPDLSILDPPLSYDGTPAFRKKNGTCRPLGKRYHRRHKKRRQGYVSRSTVHGATERTWSATLIVMETSRVIINNPNETTLRALAPHALFGSRSLAASMRASPALATPGTILGPKMHLMEVS</sequence>
<dbReference type="EMBL" id="CDMC01000003">
    <property type="protein sequence ID" value="CEL03103.1"/>
    <property type="molecule type" value="Genomic_DNA"/>
</dbReference>
<protein>
    <submittedName>
        <fullName evidence="1">Uncharacterized protein</fullName>
    </submittedName>
</protein>
<accession>A0A0U5G107</accession>
<evidence type="ECO:0000313" key="1">
    <source>
        <dbReference type="EMBL" id="CEL03103.1"/>
    </source>
</evidence>